<evidence type="ECO:0000256" key="2">
    <source>
        <dbReference type="ARBA" id="ARBA00007776"/>
    </source>
</evidence>
<comment type="subcellular location">
    <subcellularLocation>
        <location evidence="1">Cell membrane</location>
        <topology evidence="1">Multi-pass membrane protein</topology>
    </subcellularLocation>
</comment>
<gene>
    <name evidence="9" type="ORF">PYK22_01250</name>
</gene>
<dbReference type="GO" id="GO:0008360">
    <property type="term" value="P:regulation of cell shape"/>
    <property type="evidence" value="ECO:0007669"/>
    <property type="project" value="UniProtKB-KW"/>
</dbReference>
<name>A0A0B6WWY0_9BACT</name>
<keyword evidence="4 8" id="KW-0812">Transmembrane</keyword>
<comment type="similarity">
    <text evidence="2">Belongs to the MreD family.</text>
</comment>
<keyword evidence="6 8" id="KW-1133">Transmembrane helix</keyword>
<evidence type="ECO:0000256" key="1">
    <source>
        <dbReference type="ARBA" id="ARBA00004651"/>
    </source>
</evidence>
<keyword evidence="10" id="KW-1185">Reference proteome</keyword>
<organism evidence="9 10">
    <name type="scientific">Pyrinomonas methylaliphatogenes</name>
    <dbReference type="NCBI Taxonomy" id="454194"/>
    <lineage>
        <taxon>Bacteria</taxon>
        <taxon>Pseudomonadati</taxon>
        <taxon>Acidobacteriota</taxon>
        <taxon>Blastocatellia</taxon>
        <taxon>Blastocatellales</taxon>
        <taxon>Pyrinomonadaceae</taxon>
        <taxon>Pyrinomonas</taxon>
    </lineage>
</organism>
<evidence type="ECO:0000313" key="10">
    <source>
        <dbReference type="Proteomes" id="UP000031518"/>
    </source>
</evidence>
<keyword evidence="7 8" id="KW-0472">Membrane</keyword>
<proteinExistence type="inferred from homology"/>
<dbReference type="EMBL" id="CBXV010000004">
    <property type="protein sequence ID" value="CDM65252.1"/>
    <property type="molecule type" value="Genomic_DNA"/>
</dbReference>
<keyword evidence="3" id="KW-1003">Cell membrane</keyword>
<dbReference type="NCBIfam" id="TIGR03426">
    <property type="entry name" value="shape_MreD"/>
    <property type="match status" value="1"/>
</dbReference>
<evidence type="ECO:0000256" key="7">
    <source>
        <dbReference type="ARBA" id="ARBA00023136"/>
    </source>
</evidence>
<dbReference type="Proteomes" id="UP000031518">
    <property type="component" value="Unassembled WGS sequence"/>
</dbReference>
<evidence type="ECO:0000256" key="4">
    <source>
        <dbReference type="ARBA" id="ARBA00022692"/>
    </source>
</evidence>
<dbReference type="InterPro" id="IPR007227">
    <property type="entry name" value="Cell_shape_determining_MreD"/>
</dbReference>
<evidence type="ECO:0000256" key="3">
    <source>
        <dbReference type="ARBA" id="ARBA00022475"/>
    </source>
</evidence>
<keyword evidence="5" id="KW-0133">Cell shape</keyword>
<dbReference type="GO" id="GO:0005886">
    <property type="term" value="C:plasma membrane"/>
    <property type="evidence" value="ECO:0007669"/>
    <property type="project" value="UniProtKB-SubCell"/>
</dbReference>
<dbReference type="STRING" id="454194.PYK22_01250"/>
<accession>A0A0B6WWY0</accession>
<feature type="transmembrane region" description="Helical" evidence="8">
    <location>
        <begin position="99"/>
        <end position="120"/>
    </location>
</feature>
<dbReference type="RefSeq" id="WP_041975272.1">
    <property type="nucleotide sequence ID" value="NZ_CBXV010000004.1"/>
</dbReference>
<protein>
    <submittedName>
        <fullName evidence="9">Rod shape-determining protein MreD</fullName>
    </submittedName>
</protein>
<dbReference type="AlphaFoldDB" id="A0A0B6WWY0"/>
<feature type="transmembrane region" description="Helical" evidence="8">
    <location>
        <begin position="132"/>
        <end position="152"/>
    </location>
</feature>
<evidence type="ECO:0000256" key="5">
    <source>
        <dbReference type="ARBA" id="ARBA00022960"/>
    </source>
</evidence>
<evidence type="ECO:0000313" key="9">
    <source>
        <dbReference type="EMBL" id="CDM65252.1"/>
    </source>
</evidence>
<reference evidence="9 10" key="1">
    <citation type="submission" date="2013-12" db="EMBL/GenBank/DDBJ databases">
        <authorList>
            <person name="Stott M."/>
        </authorList>
    </citation>
    <scope>NUCLEOTIDE SEQUENCE [LARGE SCALE GENOMIC DNA]</scope>
    <source>
        <strain evidence="9 10">K22</strain>
    </source>
</reference>
<evidence type="ECO:0000256" key="8">
    <source>
        <dbReference type="SAM" id="Phobius"/>
    </source>
</evidence>
<reference evidence="9 10" key="2">
    <citation type="submission" date="2015-01" db="EMBL/GenBank/DDBJ databases">
        <title>Complete genome sequence of Pyrinomonas methylaliphatogenes type strain K22T.</title>
        <authorList>
            <person name="Lee K.C.Y."/>
            <person name="Power J.F."/>
            <person name="Dunfield P.F."/>
            <person name="Morgan X.C."/>
            <person name="Huttenhower C."/>
            <person name="Stott M.B."/>
        </authorList>
    </citation>
    <scope>NUCLEOTIDE SEQUENCE [LARGE SCALE GENOMIC DNA]</scope>
    <source>
        <strain evidence="9 10">K22</strain>
    </source>
</reference>
<sequence>MSIKIRAAIAIALVVAIQAALRVVWPPSVYLDLPLIVVVHYALKYDAVQAVVIGGAIGLAVDALSGGLLGAGGFSRTLIAYIIAALSTRVMLNTPLMRILVLAGATALDAIVYALLHAIFNQPLIYPFAETLAFKLIATTIGGTILMLIYDYNFGERAQRRRQFAVRRRLARRLTNRHL</sequence>
<evidence type="ECO:0000256" key="6">
    <source>
        <dbReference type="ARBA" id="ARBA00022989"/>
    </source>
</evidence>